<keyword evidence="7" id="KW-1185">Reference proteome</keyword>
<evidence type="ECO:0000256" key="2">
    <source>
        <dbReference type="ARBA" id="ARBA00023015"/>
    </source>
</evidence>
<feature type="compositionally biased region" description="Polar residues" evidence="5">
    <location>
        <begin position="86"/>
        <end position="103"/>
    </location>
</feature>
<name>A0A6P6T1A9_COFAR</name>
<reference evidence="7" key="1">
    <citation type="journal article" date="2025" name="Foods">
        <title>Unveiling the Microbial Signatures of Arabica Coffee Cherries: Insights into Ripeness Specific Diversity, Functional Traits, and Implications for Quality and Safety.</title>
        <authorList>
            <consortium name="RefSeq"/>
            <person name="Tenea G.N."/>
            <person name="Cifuentes V."/>
            <person name="Reyes P."/>
            <person name="Cevallos-Vallejos M."/>
        </authorList>
    </citation>
    <scope>NUCLEOTIDE SEQUENCE [LARGE SCALE GENOMIC DNA]</scope>
</reference>
<dbReference type="SUPFAM" id="SSF47459">
    <property type="entry name" value="HLH, helix-loop-helix DNA-binding domain"/>
    <property type="match status" value="1"/>
</dbReference>
<proteinExistence type="predicted"/>
<dbReference type="RefSeq" id="XP_071912003.1">
    <property type="nucleotide sequence ID" value="XM_072055902.1"/>
</dbReference>
<dbReference type="RefSeq" id="XP_027072108.2">
    <property type="nucleotide sequence ID" value="XM_027216307.2"/>
</dbReference>
<accession>A0A6P6T1A9</accession>
<gene>
    <name evidence="8 9" type="primary">LOC113696923</name>
</gene>
<keyword evidence="4" id="KW-0539">Nucleus</keyword>
<evidence type="ECO:0000256" key="1">
    <source>
        <dbReference type="ARBA" id="ARBA00004123"/>
    </source>
</evidence>
<dbReference type="SMART" id="SM00353">
    <property type="entry name" value="HLH"/>
    <property type="match status" value="1"/>
</dbReference>
<evidence type="ECO:0000259" key="6">
    <source>
        <dbReference type="PROSITE" id="PS50888"/>
    </source>
</evidence>
<keyword evidence="2" id="KW-0805">Transcription regulation</keyword>
<keyword evidence="3" id="KW-0804">Transcription</keyword>
<evidence type="ECO:0000256" key="3">
    <source>
        <dbReference type="ARBA" id="ARBA00023163"/>
    </source>
</evidence>
<dbReference type="Gene3D" id="4.10.280.10">
    <property type="entry name" value="Helix-loop-helix DNA-binding domain"/>
    <property type="match status" value="1"/>
</dbReference>
<dbReference type="PANTHER" id="PTHR45959">
    <property type="entry name" value="BHLH TRANSCRIPTION FACTOR"/>
    <property type="match status" value="1"/>
</dbReference>
<dbReference type="PROSITE" id="PS50888">
    <property type="entry name" value="BHLH"/>
    <property type="match status" value="1"/>
</dbReference>
<dbReference type="Pfam" id="PF00010">
    <property type="entry name" value="HLH"/>
    <property type="match status" value="1"/>
</dbReference>
<dbReference type="AlphaFoldDB" id="A0A6P6T1A9"/>
<evidence type="ECO:0000256" key="4">
    <source>
        <dbReference type="ARBA" id="ARBA00023242"/>
    </source>
</evidence>
<feature type="region of interest" description="Disordered" evidence="5">
    <location>
        <begin position="76"/>
        <end position="109"/>
    </location>
</feature>
<protein>
    <submittedName>
        <fullName evidence="8 9">Transcription factor bHLH19-like</fullName>
    </submittedName>
</protein>
<evidence type="ECO:0000256" key="5">
    <source>
        <dbReference type="SAM" id="MobiDB-lite"/>
    </source>
</evidence>
<evidence type="ECO:0000313" key="7">
    <source>
        <dbReference type="Proteomes" id="UP001652660"/>
    </source>
</evidence>
<evidence type="ECO:0000313" key="8">
    <source>
        <dbReference type="RefSeq" id="XP_027072108.2"/>
    </source>
</evidence>
<reference evidence="8 9" key="2">
    <citation type="submission" date="2025-05" db="UniProtKB">
        <authorList>
            <consortium name="RefSeq"/>
        </authorList>
    </citation>
    <scope>IDENTIFICATION</scope>
    <source>
        <tissue evidence="8 9">Leaves</tissue>
    </source>
</reference>
<dbReference type="GO" id="GO:0005634">
    <property type="term" value="C:nucleus"/>
    <property type="evidence" value="ECO:0007669"/>
    <property type="project" value="UniProtKB-SubCell"/>
</dbReference>
<dbReference type="PANTHER" id="PTHR45959:SF2">
    <property type="entry name" value="BHLH TRANSCRIPTION FACTOR"/>
    <property type="match status" value="1"/>
</dbReference>
<organism evidence="7 8">
    <name type="scientific">Coffea arabica</name>
    <name type="common">Arabian coffee</name>
    <dbReference type="NCBI Taxonomy" id="13443"/>
    <lineage>
        <taxon>Eukaryota</taxon>
        <taxon>Viridiplantae</taxon>
        <taxon>Streptophyta</taxon>
        <taxon>Embryophyta</taxon>
        <taxon>Tracheophyta</taxon>
        <taxon>Spermatophyta</taxon>
        <taxon>Magnoliopsida</taxon>
        <taxon>eudicotyledons</taxon>
        <taxon>Gunneridae</taxon>
        <taxon>Pentapetalae</taxon>
        <taxon>asterids</taxon>
        <taxon>lamiids</taxon>
        <taxon>Gentianales</taxon>
        <taxon>Rubiaceae</taxon>
        <taxon>Ixoroideae</taxon>
        <taxon>Gardenieae complex</taxon>
        <taxon>Bertiereae - Coffeeae clade</taxon>
        <taxon>Coffeeae</taxon>
        <taxon>Coffea</taxon>
    </lineage>
</organism>
<dbReference type="InterPro" id="IPR036638">
    <property type="entry name" value="HLH_DNA-bd_sf"/>
</dbReference>
<sequence length="338" mass="37901">MDLLPEKLSNESELDEHTMNKMKLTTGQSVDTCYLSFASPASFKYCSSSPSNSGPHRTSRTTILKPSISRFCTTSDQETFKRPSSLAPTNTISFGNLKSPNSGDHQHNEELSFSTNTKVTMLPLNFSTGCPSCFEETDQYAAMRYQLPVKRAGTRTPSQAQEHLLAERKRRDKISQRFVCLSALVPGLKKLDKSSVIEGTIKHLKELQDCLKALEEGRNREHDQELVVYKKKPCIRFHQEASLSSFDQSLTNLEVRILKGNVLVKACCRRRSGFTDDFLHEMEKLDLVIETSSFMPFADNLLAISAAAKMNDGFSLTEENLANNISRAILKLIHPKLG</sequence>
<dbReference type="GO" id="GO:0046983">
    <property type="term" value="F:protein dimerization activity"/>
    <property type="evidence" value="ECO:0007669"/>
    <property type="project" value="InterPro"/>
</dbReference>
<dbReference type="InterPro" id="IPR052610">
    <property type="entry name" value="bHLH_transcription_regulator"/>
</dbReference>
<dbReference type="GeneID" id="113696923"/>
<dbReference type="Proteomes" id="UP001652660">
    <property type="component" value="Chromosome 6e"/>
</dbReference>
<feature type="domain" description="BHLH" evidence="6">
    <location>
        <begin position="158"/>
        <end position="207"/>
    </location>
</feature>
<dbReference type="InterPro" id="IPR011598">
    <property type="entry name" value="bHLH_dom"/>
</dbReference>
<dbReference type="OrthoDB" id="690068at2759"/>
<comment type="subcellular location">
    <subcellularLocation>
        <location evidence="1">Nucleus</location>
    </subcellularLocation>
</comment>
<evidence type="ECO:0000313" key="9">
    <source>
        <dbReference type="RefSeq" id="XP_071912003.1"/>
    </source>
</evidence>